<evidence type="ECO:0000256" key="7">
    <source>
        <dbReference type="SAM" id="Phobius"/>
    </source>
</evidence>
<protein>
    <submittedName>
        <fullName evidence="9">Uncharacterized protein</fullName>
    </submittedName>
</protein>
<dbReference type="AlphaFoldDB" id="A0A915LWW4"/>
<dbReference type="PROSITE" id="PS50096">
    <property type="entry name" value="IQ"/>
    <property type="match status" value="1"/>
</dbReference>
<keyword evidence="4 7" id="KW-1133">Transmembrane helix</keyword>
<feature type="compositionally biased region" description="Basic and acidic residues" evidence="6">
    <location>
        <begin position="584"/>
        <end position="596"/>
    </location>
</feature>
<feature type="transmembrane region" description="Helical" evidence="7">
    <location>
        <begin position="34"/>
        <end position="56"/>
    </location>
</feature>
<accession>A0A915LWW4</accession>
<name>A0A915LWW4_MELJA</name>
<evidence type="ECO:0000256" key="3">
    <source>
        <dbReference type="ARBA" id="ARBA00022692"/>
    </source>
</evidence>
<keyword evidence="2" id="KW-0813">Transport</keyword>
<dbReference type="PANTHER" id="PTHR23503">
    <property type="entry name" value="SOLUTE CARRIER FAMILY 2"/>
    <property type="match status" value="1"/>
</dbReference>
<dbReference type="InterPro" id="IPR005828">
    <property type="entry name" value="MFS_sugar_transport-like"/>
</dbReference>
<organism evidence="8 9">
    <name type="scientific">Meloidogyne javanica</name>
    <name type="common">Root-knot nematode worm</name>
    <dbReference type="NCBI Taxonomy" id="6303"/>
    <lineage>
        <taxon>Eukaryota</taxon>
        <taxon>Metazoa</taxon>
        <taxon>Ecdysozoa</taxon>
        <taxon>Nematoda</taxon>
        <taxon>Chromadorea</taxon>
        <taxon>Rhabditida</taxon>
        <taxon>Tylenchina</taxon>
        <taxon>Tylenchomorpha</taxon>
        <taxon>Tylenchoidea</taxon>
        <taxon>Meloidogynidae</taxon>
        <taxon>Meloidogyninae</taxon>
        <taxon>Meloidogyne</taxon>
        <taxon>Meloidogyne incognita group</taxon>
    </lineage>
</organism>
<evidence type="ECO:0000256" key="1">
    <source>
        <dbReference type="ARBA" id="ARBA00004370"/>
    </source>
</evidence>
<evidence type="ECO:0000256" key="4">
    <source>
        <dbReference type="ARBA" id="ARBA00022989"/>
    </source>
</evidence>
<evidence type="ECO:0000256" key="2">
    <source>
        <dbReference type="ARBA" id="ARBA00022448"/>
    </source>
</evidence>
<dbReference type="Gene3D" id="1.20.1250.20">
    <property type="entry name" value="MFS general substrate transporter like domains"/>
    <property type="match status" value="2"/>
</dbReference>
<reference evidence="9" key="1">
    <citation type="submission" date="2022-11" db="UniProtKB">
        <authorList>
            <consortium name="WormBaseParasite"/>
        </authorList>
    </citation>
    <scope>IDENTIFICATION</scope>
</reference>
<keyword evidence="5 7" id="KW-0472">Membrane</keyword>
<dbReference type="InterPro" id="IPR036259">
    <property type="entry name" value="MFS_trans_sf"/>
</dbReference>
<dbReference type="GO" id="GO:0016020">
    <property type="term" value="C:membrane"/>
    <property type="evidence" value="ECO:0007669"/>
    <property type="project" value="UniProtKB-SubCell"/>
</dbReference>
<dbReference type="WBParaSite" id="scaffold2003_cov302.g4087">
    <property type="protein sequence ID" value="scaffold2003_cov302.g4087"/>
    <property type="gene ID" value="scaffold2003_cov302.g4087"/>
</dbReference>
<comment type="subcellular location">
    <subcellularLocation>
        <location evidence="1">Membrane</location>
    </subcellularLocation>
</comment>
<feature type="transmembrane region" description="Helical" evidence="7">
    <location>
        <begin position="76"/>
        <end position="99"/>
    </location>
</feature>
<feature type="transmembrane region" description="Helical" evidence="7">
    <location>
        <begin position="202"/>
        <end position="222"/>
    </location>
</feature>
<dbReference type="Pfam" id="PF00083">
    <property type="entry name" value="Sugar_tr"/>
    <property type="match status" value="2"/>
</dbReference>
<dbReference type="Proteomes" id="UP000887561">
    <property type="component" value="Unplaced"/>
</dbReference>
<sequence>METEWSIVVSIFAIGGITGGLSCGYFADKLGRKAALLLNNVVALIATFFFVFAKLFDVRYLFTAGRLIIGVNAGEYFLTVVMNNVSFVPAILQLSTLMLCPESPKYTIKVGNNHFQAQKDLKKLRGHSNVQDELKLIATEAKTAKTEEISFASLFGQYKCWPLVLSTFLMIAQQLSGINYLLSYSTDMFKSAGLQGQWPNYSTIFLGTINVVMTAVCAYLVDRVGRRKLLVAGFIGMFTTKIFFQLSIILIKDPKAIAYEWEADLQQKSKEAFEMEQSNAIQAIKLEAEKQRKANRRSFLSGSVVVKGMNALNTKRDFVMTSSLLTQSNRPPIAVLSRRKKPYVPPKNRRIDDSYTLENFTQGLQELSPSLMISIKKFCLNLLLKGRYNRLIKTNRDLVVIFNLIMGIFEAFSRRKSSLKATDFHYFTFTTFMLAFSRFSRISCQLFNSTFSIKFFHQITSYLTESFEIMKTDRDNTRKYALSSQYAVSVYREIVAICYNPILPEEKESYSNFCQQLFQVEEYRELAAGILGHLSPGGARRKMLEDLIIVNHYFLHLLENNIREGTLIRIQKRKRQRKQRKELKKKDNDEKKSIEKAVKMKGNANKWVEIAEELSDS</sequence>
<dbReference type="PANTHER" id="PTHR23503:SF8">
    <property type="entry name" value="FACILITATED GLUCOSE TRANSPORTER PROTEIN 1"/>
    <property type="match status" value="1"/>
</dbReference>
<feature type="transmembrane region" description="Helical" evidence="7">
    <location>
        <begin position="229"/>
        <end position="251"/>
    </location>
</feature>
<feature type="region of interest" description="Disordered" evidence="6">
    <location>
        <begin position="576"/>
        <end position="596"/>
    </location>
</feature>
<dbReference type="GO" id="GO:0015149">
    <property type="term" value="F:hexose transmembrane transporter activity"/>
    <property type="evidence" value="ECO:0007669"/>
    <property type="project" value="TreeGrafter"/>
</dbReference>
<keyword evidence="3 7" id="KW-0812">Transmembrane</keyword>
<evidence type="ECO:0000313" key="9">
    <source>
        <dbReference type="WBParaSite" id="scaffold2003_cov302.g4087"/>
    </source>
</evidence>
<proteinExistence type="predicted"/>
<evidence type="ECO:0000256" key="6">
    <source>
        <dbReference type="SAM" id="MobiDB-lite"/>
    </source>
</evidence>
<dbReference type="SUPFAM" id="SSF103473">
    <property type="entry name" value="MFS general substrate transporter"/>
    <property type="match status" value="1"/>
</dbReference>
<dbReference type="InterPro" id="IPR045263">
    <property type="entry name" value="GLUT"/>
</dbReference>
<evidence type="ECO:0000256" key="5">
    <source>
        <dbReference type="ARBA" id="ARBA00023136"/>
    </source>
</evidence>
<feature type="transmembrane region" description="Helical" evidence="7">
    <location>
        <begin position="160"/>
        <end position="182"/>
    </location>
</feature>
<keyword evidence="8" id="KW-1185">Reference proteome</keyword>
<evidence type="ECO:0000313" key="8">
    <source>
        <dbReference type="Proteomes" id="UP000887561"/>
    </source>
</evidence>
<feature type="transmembrane region" description="Helical" evidence="7">
    <location>
        <begin position="6"/>
        <end position="27"/>
    </location>
</feature>